<dbReference type="InterPro" id="IPR008030">
    <property type="entry name" value="NmrA-like"/>
</dbReference>
<dbReference type="SUPFAM" id="SSF51735">
    <property type="entry name" value="NAD(P)-binding Rossmann-fold domains"/>
    <property type="match status" value="1"/>
</dbReference>
<dbReference type="PANTHER" id="PTHR47129">
    <property type="entry name" value="QUINONE OXIDOREDUCTASE 2"/>
    <property type="match status" value="1"/>
</dbReference>
<dbReference type="Gene3D" id="3.90.25.10">
    <property type="entry name" value="UDP-galactose 4-epimerase, domain 1"/>
    <property type="match status" value="1"/>
</dbReference>
<comment type="caution">
    <text evidence="2">The sequence shown here is derived from an EMBL/GenBank/DDBJ whole genome shotgun (WGS) entry which is preliminary data.</text>
</comment>
<dbReference type="EMBL" id="DNAA01000088">
    <property type="protein sequence ID" value="HBA08750.1"/>
    <property type="molecule type" value="Genomic_DNA"/>
</dbReference>
<dbReference type="AlphaFoldDB" id="A0A351R9M9"/>
<dbReference type="STRING" id="1132855.GCA_000384255_00210"/>
<evidence type="ECO:0000313" key="2">
    <source>
        <dbReference type="EMBL" id="HBA08750.1"/>
    </source>
</evidence>
<dbReference type="InterPro" id="IPR036291">
    <property type="entry name" value="NAD(P)-bd_dom_sf"/>
</dbReference>
<evidence type="ECO:0000313" key="3">
    <source>
        <dbReference type="Proteomes" id="UP000264313"/>
    </source>
</evidence>
<organism evidence="2 3">
    <name type="scientific">Methylotenera mobilis</name>
    <dbReference type="NCBI Taxonomy" id="359408"/>
    <lineage>
        <taxon>Bacteria</taxon>
        <taxon>Pseudomonadati</taxon>
        <taxon>Pseudomonadota</taxon>
        <taxon>Betaproteobacteria</taxon>
        <taxon>Nitrosomonadales</taxon>
        <taxon>Methylophilaceae</taxon>
        <taxon>Methylotenera</taxon>
    </lineage>
</organism>
<sequence>MIVITGATGQLGRLVIASLLKTTPASNIVAAVRNVDKAKELTDLGVQVRYADYNQPASWDAALAGASKVLLISSSEVGQRFAQHKTVIDAAKRANIKLFAYTSLLHADTSPLALAAEHVATEQYLANANLPFVLLRHGWYTENYTVALGASIAHGALYGCASDGKIASASRADYAQADATVLTSENQAGKVYELAGDYAYTLTELAAEVSQQTGKPINYINLAEQEYQAVLVNVGLPEAFAQLIADSDTGASKGALYDNSQQLSQLIGRATTPLKESVAAAI</sequence>
<protein>
    <submittedName>
        <fullName evidence="2">SDR family NAD(P)-dependent oxidoreductase</fullName>
    </submittedName>
</protein>
<name>A0A351R9M9_9PROT</name>
<accession>A0A351R9M9</accession>
<feature type="domain" description="NmrA-like" evidence="1">
    <location>
        <begin position="2"/>
        <end position="247"/>
    </location>
</feature>
<proteinExistence type="predicted"/>
<gene>
    <name evidence="2" type="ORF">DCW48_03650</name>
</gene>
<dbReference type="Pfam" id="PF05368">
    <property type="entry name" value="NmrA"/>
    <property type="match status" value="1"/>
</dbReference>
<dbReference type="PANTHER" id="PTHR47129:SF1">
    <property type="entry name" value="NMRA-LIKE DOMAIN-CONTAINING PROTEIN"/>
    <property type="match status" value="1"/>
</dbReference>
<dbReference type="InterPro" id="IPR052718">
    <property type="entry name" value="NmrA-type_oxidoreductase"/>
</dbReference>
<reference evidence="2 3" key="1">
    <citation type="journal article" date="2018" name="Nat. Biotechnol.">
        <title>A standardized bacterial taxonomy based on genome phylogeny substantially revises the tree of life.</title>
        <authorList>
            <person name="Parks D.H."/>
            <person name="Chuvochina M."/>
            <person name="Waite D.W."/>
            <person name="Rinke C."/>
            <person name="Skarshewski A."/>
            <person name="Chaumeil P.A."/>
            <person name="Hugenholtz P."/>
        </authorList>
    </citation>
    <scope>NUCLEOTIDE SEQUENCE [LARGE SCALE GENOMIC DNA]</scope>
    <source>
        <strain evidence="2">UBA9958</strain>
    </source>
</reference>
<dbReference type="Gene3D" id="3.40.50.720">
    <property type="entry name" value="NAD(P)-binding Rossmann-like Domain"/>
    <property type="match status" value="1"/>
</dbReference>
<dbReference type="Proteomes" id="UP000264313">
    <property type="component" value="Unassembled WGS sequence"/>
</dbReference>
<dbReference type="CDD" id="cd05269">
    <property type="entry name" value="TMR_SDR_a"/>
    <property type="match status" value="1"/>
</dbReference>
<evidence type="ECO:0000259" key="1">
    <source>
        <dbReference type="Pfam" id="PF05368"/>
    </source>
</evidence>